<evidence type="ECO:0000313" key="11">
    <source>
        <dbReference type="EMBL" id="MBE1525537.1"/>
    </source>
</evidence>
<dbReference type="SUPFAM" id="SSF161098">
    <property type="entry name" value="MetI-like"/>
    <property type="match status" value="1"/>
</dbReference>
<keyword evidence="4" id="KW-1003">Cell membrane</keyword>
<evidence type="ECO:0000256" key="9">
    <source>
        <dbReference type="RuleBase" id="RU363032"/>
    </source>
</evidence>
<feature type="transmembrane region" description="Helical" evidence="9">
    <location>
        <begin position="147"/>
        <end position="170"/>
    </location>
</feature>
<comment type="subcellular location">
    <subcellularLocation>
        <location evidence="1 9">Cell membrane</location>
        <topology evidence="1 9">Multi-pass membrane protein</topology>
    </subcellularLocation>
</comment>
<accession>A0ABR9JJ27</accession>
<dbReference type="PROSITE" id="PS50928">
    <property type="entry name" value="ABC_TM1"/>
    <property type="match status" value="1"/>
</dbReference>
<keyword evidence="8 9" id="KW-0472">Membrane</keyword>
<dbReference type="CDD" id="cd06261">
    <property type="entry name" value="TM_PBP2"/>
    <property type="match status" value="1"/>
</dbReference>
<evidence type="ECO:0000256" key="3">
    <source>
        <dbReference type="ARBA" id="ARBA00022448"/>
    </source>
</evidence>
<reference evidence="11 12" key="1">
    <citation type="submission" date="2020-10" db="EMBL/GenBank/DDBJ databases">
        <title>Sequencing the genomes of 1000 actinobacteria strains.</title>
        <authorList>
            <person name="Klenk H.-P."/>
        </authorList>
    </citation>
    <scope>NUCLEOTIDE SEQUENCE [LARGE SCALE GENOMIC DNA]</scope>
    <source>
        <strain evidence="11 12">DSM 15666</strain>
    </source>
</reference>
<sequence>MYEFDWSVVQEYAPYVASGVPLTLFIALSAIAGGIVLGMPLGVLLVRSWRPLQWLIRVYVEVFRNIPVLVQVVWLYYALPIVSGQTIDGVTAGIVAIGLNASAYLADITRGGIIGMASGQSEAARSLGMSARQTMTKVILPQAWRRLIAPFAGMFVVIVKNTALVSYIGVLDILHRGNVVQTHTFRPLEAYTLVAIFYFLVVSAVVFAMRGVERRWSPAIE</sequence>
<evidence type="ECO:0000256" key="7">
    <source>
        <dbReference type="ARBA" id="ARBA00022989"/>
    </source>
</evidence>
<organism evidence="11 12">
    <name type="scientific">Nesterenkonia lutea</name>
    <dbReference type="NCBI Taxonomy" id="272919"/>
    <lineage>
        <taxon>Bacteria</taxon>
        <taxon>Bacillati</taxon>
        <taxon>Actinomycetota</taxon>
        <taxon>Actinomycetes</taxon>
        <taxon>Micrococcales</taxon>
        <taxon>Micrococcaceae</taxon>
        <taxon>Nesterenkonia</taxon>
    </lineage>
</organism>
<evidence type="ECO:0000256" key="8">
    <source>
        <dbReference type="ARBA" id="ARBA00023136"/>
    </source>
</evidence>
<comment type="similarity">
    <text evidence="2">Belongs to the binding-protein-dependent transport system permease family. HisMQ subfamily.</text>
</comment>
<proteinExistence type="inferred from homology"/>
<keyword evidence="5 9" id="KW-0812">Transmembrane</keyword>
<evidence type="ECO:0000256" key="6">
    <source>
        <dbReference type="ARBA" id="ARBA00022970"/>
    </source>
</evidence>
<evidence type="ECO:0000256" key="1">
    <source>
        <dbReference type="ARBA" id="ARBA00004651"/>
    </source>
</evidence>
<keyword evidence="7 9" id="KW-1133">Transmembrane helix</keyword>
<evidence type="ECO:0000256" key="2">
    <source>
        <dbReference type="ARBA" id="ARBA00010072"/>
    </source>
</evidence>
<feature type="transmembrane region" description="Helical" evidence="9">
    <location>
        <begin position="89"/>
        <end position="106"/>
    </location>
</feature>
<dbReference type="InterPro" id="IPR000515">
    <property type="entry name" value="MetI-like"/>
</dbReference>
<dbReference type="InterPro" id="IPR043429">
    <property type="entry name" value="ArtM/GltK/GlnP/TcyL/YhdX-like"/>
</dbReference>
<keyword evidence="12" id="KW-1185">Reference proteome</keyword>
<dbReference type="EMBL" id="JADBED010000002">
    <property type="protein sequence ID" value="MBE1525537.1"/>
    <property type="molecule type" value="Genomic_DNA"/>
</dbReference>
<dbReference type="PANTHER" id="PTHR30614">
    <property type="entry name" value="MEMBRANE COMPONENT OF AMINO ACID ABC TRANSPORTER"/>
    <property type="match status" value="1"/>
</dbReference>
<dbReference type="InterPro" id="IPR010065">
    <property type="entry name" value="AA_ABC_transptr_permease_3TM"/>
</dbReference>
<gene>
    <name evidence="11" type="ORF">H4W27_002711</name>
</gene>
<dbReference type="Gene3D" id="1.10.3720.10">
    <property type="entry name" value="MetI-like"/>
    <property type="match status" value="1"/>
</dbReference>
<evidence type="ECO:0000313" key="12">
    <source>
        <dbReference type="Proteomes" id="UP000643525"/>
    </source>
</evidence>
<dbReference type="RefSeq" id="WP_192596680.1">
    <property type="nucleotide sequence ID" value="NZ_BAAALJ010000045.1"/>
</dbReference>
<feature type="domain" description="ABC transmembrane type-1" evidence="10">
    <location>
        <begin position="20"/>
        <end position="206"/>
    </location>
</feature>
<dbReference type="InterPro" id="IPR035906">
    <property type="entry name" value="MetI-like_sf"/>
</dbReference>
<dbReference type="Pfam" id="PF00528">
    <property type="entry name" value="BPD_transp_1"/>
    <property type="match status" value="1"/>
</dbReference>
<comment type="caution">
    <text evidence="11">The sequence shown here is derived from an EMBL/GenBank/DDBJ whole genome shotgun (WGS) entry which is preliminary data.</text>
</comment>
<name>A0ABR9JJ27_9MICC</name>
<evidence type="ECO:0000259" key="10">
    <source>
        <dbReference type="PROSITE" id="PS50928"/>
    </source>
</evidence>
<dbReference type="NCBIfam" id="TIGR01726">
    <property type="entry name" value="HEQRo_perm_3TM"/>
    <property type="match status" value="1"/>
</dbReference>
<keyword evidence="3 9" id="KW-0813">Transport</keyword>
<dbReference type="PANTHER" id="PTHR30614:SF20">
    <property type="entry name" value="GLUTAMINE TRANSPORT SYSTEM PERMEASE PROTEIN GLNP"/>
    <property type="match status" value="1"/>
</dbReference>
<evidence type="ECO:0000256" key="4">
    <source>
        <dbReference type="ARBA" id="ARBA00022475"/>
    </source>
</evidence>
<feature type="transmembrane region" description="Helical" evidence="9">
    <location>
        <begin position="58"/>
        <end position="77"/>
    </location>
</feature>
<dbReference type="Proteomes" id="UP000643525">
    <property type="component" value="Unassembled WGS sequence"/>
</dbReference>
<keyword evidence="6" id="KW-0029">Amino-acid transport</keyword>
<feature type="transmembrane region" description="Helical" evidence="9">
    <location>
        <begin position="190"/>
        <end position="209"/>
    </location>
</feature>
<evidence type="ECO:0000256" key="5">
    <source>
        <dbReference type="ARBA" id="ARBA00022692"/>
    </source>
</evidence>
<feature type="transmembrane region" description="Helical" evidence="9">
    <location>
        <begin position="20"/>
        <end position="46"/>
    </location>
</feature>
<protein>
    <submittedName>
        <fullName evidence="11">His/Glu/Gln/Arg/opine family amino acid ABC transporter permease subunit</fullName>
    </submittedName>
</protein>